<keyword evidence="4" id="KW-0540">Nuclease</keyword>
<gene>
    <name evidence="4" type="ORF">B0T18DRAFT_322819</name>
</gene>
<dbReference type="InterPro" id="IPR046985">
    <property type="entry name" value="IP5"/>
</dbReference>
<dbReference type="AlphaFoldDB" id="A0AA40F1D5"/>
<protein>
    <submittedName>
        <fullName evidence="4">Endonuclease/exonuclease/phosphatase</fullName>
    </submittedName>
</protein>
<evidence type="ECO:0000259" key="3">
    <source>
        <dbReference type="SMART" id="SM00128"/>
    </source>
</evidence>
<proteinExistence type="predicted"/>
<reference evidence="4" key="1">
    <citation type="submission" date="2023-06" db="EMBL/GenBank/DDBJ databases">
        <title>Genome-scale phylogeny and comparative genomics of the fungal order Sordariales.</title>
        <authorList>
            <consortium name="Lawrence Berkeley National Laboratory"/>
            <person name="Hensen N."/>
            <person name="Bonometti L."/>
            <person name="Westerberg I."/>
            <person name="Brannstrom I.O."/>
            <person name="Guillou S."/>
            <person name="Cros-Aarteil S."/>
            <person name="Calhoun S."/>
            <person name="Haridas S."/>
            <person name="Kuo A."/>
            <person name="Mondo S."/>
            <person name="Pangilinan J."/>
            <person name="Riley R."/>
            <person name="LaButti K."/>
            <person name="Andreopoulos B."/>
            <person name="Lipzen A."/>
            <person name="Chen C."/>
            <person name="Yanf M."/>
            <person name="Daum C."/>
            <person name="Ng V."/>
            <person name="Clum A."/>
            <person name="Steindorff A."/>
            <person name="Ohm R."/>
            <person name="Martin F."/>
            <person name="Silar P."/>
            <person name="Natvig D."/>
            <person name="Lalanne C."/>
            <person name="Gautier V."/>
            <person name="Ament-velasquez S.L."/>
            <person name="Kruys A."/>
            <person name="Hutchinson M.I."/>
            <person name="Powell A.J."/>
            <person name="Barry K."/>
            <person name="Miller A.N."/>
            <person name="Grigoriev I.V."/>
            <person name="Debuchy R."/>
            <person name="Gladieux P."/>
            <person name="Thoren M.H."/>
            <person name="Johannesson H."/>
        </authorList>
    </citation>
    <scope>NUCLEOTIDE SEQUENCE</scope>
    <source>
        <strain evidence="4">SMH3187-1</strain>
    </source>
</reference>
<evidence type="ECO:0000256" key="1">
    <source>
        <dbReference type="SAM" id="MobiDB-lite"/>
    </source>
</evidence>
<evidence type="ECO:0000256" key="2">
    <source>
        <dbReference type="SAM" id="Phobius"/>
    </source>
</evidence>
<dbReference type="EMBL" id="JAUKUD010000003">
    <property type="protein sequence ID" value="KAK0749388.1"/>
    <property type="molecule type" value="Genomic_DNA"/>
</dbReference>
<dbReference type="InterPro" id="IPR036691">
    <property type="entry name" value="Endo/exonu/phosph_ase_sf"/>
</dbReference>
<dbReference type="Proteomes" id="UP001172155">
    <property type="component" value="Unassembled WGS sequence"/>
</dbReference>
<accession>A0AA40F1D5</accession>
<organism evidence="4 5">
    <name type="scientific">Schizothecium vesticola</name>
    <dbReference type="NCBI Taxonomy" id="314040"/>
    <lineage>
        <taxon>Eukaryota</taxon>
        <taxon>Fungi</taxon>
        <taxon>Dikarya</taxon>
        <taxon>Ascomycota</taxon>
        <taxon>Pezizomycotina</taxon>
        <taxon>Sordariomycetes</taxon>
        <taxon>Sordariomycetidae</taxon>
        <taxon>Sordariales</taxon>
        <taxon>Schizotheciaceae</taxon>
        <taxon>Schizothecium</taxon>
    </lineage>
</organism>
<dbReference type="SUPFAM" id="SSF56219">
    <property type="entry name" value="DNase I-like"/>
    <property type="match status" value="1"/>
</dbReference>
<dbReference type="InterPro" id="IPR000300">
    <property type="entry name" value="IPPc"/>
</dbReference>
<keyword evidence="2" id="KW-1133">Transmembrane helix</keyword>
<dbReference type="GO" id="GO:0046856">
    <property type="term" value="P:phosphatidylinositol dephosphorylation"/>
    <property type="evidence" value="ECO:0007669"/>
    <property type="project" value="InterPro"/>
</dbReference>
<dbReference type="Pfam" id="PF22669">
    <property type="entry name" value="Exo_endo_phos2"/>
    <property type="match status" value="1"/>
</dbReference>
<dbReference type="PANTHER" id="PTHR11200:SF286">
    <property type="entry name" value="5-PHOSPHATASE, PUTATIVE (AFU_ORTHOLOGUE AFUA_5G07600)-RELATED"/>
    <property type="match status" value="1"/>
</dbReference>
<dbReference type="PANTHER" id="PTHR11200">
    <property type="entry name" value="INOSITOL 5-PHOSPHATASE"/>
    <property type="match status" value="1"/>
</dbReference>
<sequence>MAPSPLDLFLLTFNCAKNLINVGVFASHLYGALSQQNATVGAGLPDLVAFSLQEVAPLSYAFIGSYFLNPYYARYEEALNLASVRLLEAKAPPSDGSQASLSPTLRPYTLVRAKNVGMTAILLFARDPTNIHKIEEAECGFGAADMGNKGAVGLRVTWSDAPNGATTPATEVTLVATHLAAMEWNLKKRNANWRTIVSGLTFANPRAILPGPFPADTSAPRPDQSGAGDTHPRPSSTDDDDDDDESTHPLLPAPSPNPLSDADLAALQASSIFKPTSHLFLFGDLNYRIDTTTPPPLAAFPSFDPSSLNYYPAFLPRDQLTQERLARRAFHGLAETPIAFGPTYKFDVLPDSDSAANAAAVRAGSTQNGIPEVPWRFAPHRWPGWCDRVLYLDEGVEVTAYEALPVVRTSDHRAVFLRAAVAPLREGAVRNREGDPRVEMPVEVDVHAWERRAAARRKELVVGWTAFFWSTREGAVVMATVMVVVVGAWWVWGLA</sequence>
<dbReference type="Gene3D" id="3.60.10.10">
    <property type="entry name" value="Endonuclease/exonuclease/phosphatase"/>
    <property type="match status" value="1"/>
</dbReference>
<feature type="region of interest" description="Disordered" evidence="1">
    <location>
        <begin position="211"/>
        <end position="261"/>
    </location>
</feature>
<keyword evidence="2" id="KW-0472">Membrane</keyword>
<comment type="caution">
    <text evidence="4">The sequence shown here is derived from an EMBL/GenBank/DDBJ whole genome shotgun (WGS) entry which is preliminary data.</text>
</comment>
<evidence type="ECO:0000313" key="5">
    <source>
        <dbReference type="Proteomes" id="UP001172155"/>
    </source>
</evidence>
<dbReference type="GO" id="GO:0004439">
    <property type="term" value="F:phosphatidylinositol-4,5-bisphosphate 5-phosphatase activity"/>
    <property type="evidence" value="ECO:0007669"/>
    <property type="project" value="TreeGrafter"/>
</dbReference>
<keyword evidence="4" id="KW-0378">Hydrolase</keyword>
<evidence type="ECO:0000313" key="4">
    <source>
        <dbReference type="EMBL" id="KAK0749388.1"/>
    </source>
</evidence>
<feature type="transmembrane region" description="Helical" evidence="2">
    <location>
        <begin position="474"/>
        <end position="492"/>
    </location>
</feature>
<feature type="domain" description="Inositol polyphosphate-related phosphatase" evidence="3">
    <location>
        <begin position="4"/>
        <end position="425"/>
    </location>
</feature>
<dbReference type="SMART" id="SM00128">
    <property type="entry name" value="IPPc"/>
    <property type="match status" value="1"/>
</dbReference>
<keyword evidence="4" id="KW-0255">Endonuclease</keyword>
<name>A0AA40F1D5_9PEZI</name>
<keyword evidence="5" id="KW-1185">Reference proteome</keyword>
<keyword evidence="2" id="KW-0812">Transmembrane</keyword>
<dbReference type="GO" id="GO:0004519">
    <property type="term" value="F:endonuclease activity"/>
    <property type="evidence" value="ECO:0007669"/>
    <property type="project" value="UniProtKB-KW"/>
</dbReference>